<feature type="transmembrane region" description="Helical" evidence="10">
    <location>
        <begin position="232"/>
        <end position="253"/>
    </location>
</feature>
<gene>
    <name evidence="12" type="ORF">C5O19_02335</name>
</gene>
<dbReference type="OrthoDB" id="4045at2"/>
<keyword evidence="3" id="KW-1003">Cell membrane</keyword>
<comment type="subcellular location">
    <subcellularLocation>
        <location evidence="1">Cell membrane</location>
        <topology evidence="1">Multi-pass membrane protein</topology>
    </subcellularLocation>
    <subcellularLocation>
        <location evidence="8">Membrane</location>
        <topology evidence="8">Multi-pass membrane protein</topology>
    </subcellularLocation>
</comment>
<keyword evidence="12" id="KW-0282">Flagellum</keyword>
<reference evidence="13" key="1">
    <citation type="submission" date="2018-02" db="EMBL/GenBank/DDBJ databases">
        <title>Genome sequencing of Solimonas sp. HR-BB.</title>
        <authorList>
            <person name="Lee Y."/>
            <person name="Jeon C.O."/>
        </authorList>
    </citation>
    <scope>NUCLEOTIDE SEQUENCE [LARGE SCALE GENOMIC DNA]</scope>
    <source>
        <strain evidence="13">HR-U</strain>
    </source>
</reference>
<keyword evidence="6 10" id="KW-1133">Transmembrane helix</keyword>
<evidence type="ECO:0000256" key="4">
    <source>
        <dbReference type="ARBA" id="ARBA00022692"/>
    </source>
</evidence>
<name>A0A2S7ILK9_9BACT</name>
<feature type="transmembrane region" description="Helical" evidence="10">
    <location>
        <begin position="66"/>
        <end position="92"/>
    </location>
</feature>
<keyword evidence="12" id="KW-0969">Cilium</keyword>
<evidence type="ECO:0000259" key="11">
    <source>
        <dbReference type="Pfam" id="PF01618"/>
    </source>
</evidence>
<evidence type="ECO:0000256" key="6">
    <source>
        <dbReference type="ARBA" id="ARBA00022989"/>
    </source>
</evidence>
<protein>
    <submittedName>
        <fullName evidence="12">Flagellar motor protein MotA</fullName>
    </submittedName>
</protein>
<keyword evidence="13" id="KW-1185">Reference proteome</keyword>
<comment type="similarity">
    <text evidence="8">Belongs to the exbB/tolQ family.</text>
</comment>
<keyword evidence="2 8" id="KW-0813">Transport</keyword>
<dbReference type="InterPro" id="IPR002898">
    <property type="entry name" value="MotA_ExbB_proton_chnl"/>
</dbReference>
<feature type="transmembrane region" description="Helical" evidence="10">
    <location>
        <begin position="28"/>
        <end position="46"/>
    </location>
</feature>
<evidence type="ECO:0000256" key="5">
    <source>
        <dbReference type="ARBA" id="ARBA00022927"/>
    </source>
</evidence>
<evidence type="ECO:0000256" key="10">
    <source>
        <dbReference type="SAM" id="Phobius"/>
    </source>
</evidence>
<evidence type="ECO:0000256" key="8">
    <source>
        <dbReference type="RuleBase" id="RU004057"/>
    </source>
</evidence>
<keyword evidence="7 10" id="KW-0472">Membrane</keyword>
<dbReference type="PANTHER" id="PTHR30625:SF15">
    <property type="entry name" value="BIOPOLYMER TRANSPORT PROTEIN EXBB"/>
    <property type="match status" value="1"/>
</dbReference>
<dbReference type="Pfam" id="PF01618">
    <property type="entry name" value="MotA_ExbB"/>
    <property type="match status" value="1"/>
</dbReference>
<proteinExistence type="inferred from homology"/>
<evidence type="ECO:0000256" key="9">
    <source>
        <dbReference type="SAM" id="MobiDB-lite"/>
    </source>
</evidence>
<evidence type="ECO:0000256" key="1">
    <source>
        <dbReference type="ARBA" id="ARBA00004651"/>
    </source>
</evidence>
<evidence type="ECO:0000313" key="12">
    <source>
        <dbReference type="EMBL" id="PQA58529.1"/>
    </source>
</evidence>
<dbReference type="Proteomes" id="UP000239590">
    <property type="component" value="Unassembled WGS sequence"/>
</dbReference>
<dbReference type="EMBL" id="PTRA01000001">
    <property type="protein sequence ID" value="PQA58529.1"/>
    <property type="molecule type" value="Genomic_DNA"/>
</dbReference>
<keyword evidence="4 10" id="KW-0812">Transmembrane</keyword>
<dbReference type="GO" id="GO:0017038">
    <property type="term" value="P:protein import"/>
    <property type="evidence" value="ECO:0007669"/>
    <property type="project" value="TreeGrafter"/>
</dbReference>
<keyword evidence="12" id="KW-0966">Cell projection</keyword>
<feature type="domain" description="MotA/TolQ/ExbB proton channel" evidence="11">
    <location>
        <begin position="139"/>
        <end position="264"/>
    </location>
</feature>
<feature type="region of interest" description="Disordered" evidence="9">
    <location>
        <begin position="1"/>
        <end position="23"/>
    </location>
</feature>
<organism evidence="12 13">
    <name type="scientific">Siphonobacter curvatus</name>
    <dbReference type="NCBI Taxonomy" id="2094562"/>
    <lineage>
        <taxon>Bacteria</taxon>
        <taxon>Pseudomonadati</taxon>
        <taxon>Bacteroidota</taxon>
        <taxon>Cytophagia</taxon>
        <taxon>Cytophagales</taxon>
        <taxon>Cytophagaceae</taxon>
        <taxon>Siphonobacter</taxon>
    </lineage>
</organism>
<evidence type="ECO:0000256" key="2">
    <source>
        <dbReference type="ARBA" id="ARBA00022448"/>
    </source>
</evidence>
<dbReference type="InterPro" id="IPR050790">
    <property type="entry name" value="ExbB/TolQ_transport"/>
</dbReference>
<dbReference type="PANTHER" id="PTHR30625">
    <property type="entry name" value="PROTEIN TOLQ"/>
    <property type="match status" value="1"/>
</dbReference>
<evidence type="ECO:0000256" key="7">
    <source>
        <dbReference type="ARBA" id="ARBA00023136"/>
    </source>
</evidence>
<comment type="caution">
    <text evidence="12">The sequence shown here is derived from an EMBL/GenBank/DDBJ whole genome shotgun (WGS) entry which is preliminary data.</text>
</comment>
<accession>A0A2S7ILK9</accession>
<evidence type="ECO:0000256" key="3">
    <source>
        <dbReference type="ARBA" id="ARBA00022475"/>
    </source>
</evidence>
<dbReference type="RefSeq" id="WP_104709738.1">
    <property type="nucleotide sequence ID" value="NZ_PTRA01000001.1"/>
</dbReference>
<sequence>MSNTTKTPTPAAKPAAAPKKKSGGISSGLIILILFIVAELFYHLYLGDGSHFEGGDHNNEPLPGDFFGIVYKGGFIVPILFTCFLTSLTFTIERLFTLGKAKGTSSIDEFVRKVQVLLNQNDINGALKECDKQKGSIGNVVNAALKKYQQLTTDTELDKEQKLVALSKEIEEATSLEMPSLEKNLTIIATLASVATLIGLLGTVLGMLRSFAAMGQSGSADSAALAAGISEALVNTALGIGTSAICLIAYNYFTSIIDGITYNIDEIGLSITNNYAAHY</sequence>
<dbReference type="AlphaFoldDB" id="A0A2S7ILK9"/>
<dbReference type="GO" id="GO:0005886">
    <property type="term" value="C:plasma membrane"/>
    <property type="evidence" value="ECO:0007669"/>
    <property type="project" value="UniProtKB-SubCell"/>
</dbReference>
<evidence type="ECO:0000313" key="13">
    <source>
        <dbReference type="Proteomes" id="UP000239590"/>
    </source>
</evidence>
<feature type="transmembrane region" description="Helical" evidence="10">
    <location>
        <begin position="185"/>
        <end position="212"/>
    </location>
</feature>
<keyword evidence="5 8" id="KW-0653">Protein transport</keyword>